<dbReference type="AlphaFoldDB" id="Q3ASP9"/>
<dbReference type="EMBL" id="CP000108">
    <property type="protein sequence ID" value="ABB27976.1"/>
    <property type="molecule type" value="Genomic_DNA"/>
</dbReference>
<sequence length="126" mass="14988">MRFNMLYSIESNSQITHIPHHKDFTSWRKRLSDDEYQAIVDDLNSRIDGTEIQTSSWMPGSDWRGTVFQPIYEKACRYSKESSAKFFGLIVWKVFMDRPEWWAFGRYEKDGIQISGITYFKIDPQT</sequence>
<protein>
    <submittedName>
        <fullName evidence="1">Uncharacterized protein</fullName>
    </submittedName>
</protein>
<gene>
    <name evidence="1" type="ordered locus">Cag_0705</name>
</gene>
<dbReference type="eggNOG" id="ENOG50335D8">
    <property type="taxonomic scope" value="Bacteria"/>
</dbReference>
<proteinExistence type="predicted"/>
<evidence type="ECO:0000313" key="1">
    <source>
        <dbReference type="EMBL" id="ABB27976.1"/>
    </source>
</evidence>
<dbReference type="HOGENOM" id="CLU_1999652_0_0_10"/>
<organism evidence="1">
    <name type="scientific">Chlorobium chlorochromatii (strain CaD3)</name>
    <dbReference type="NCBI Taxonomy" id="340177"/>
    <lineage>
        <taxon>Bacteria</taxon>
        <taxon>Pseudomonadati</taxon>
        <taxon>Chlorobiota</taxon>
        <taxon>Chlorobiia</taxon>
        <taxon>Chlorobiales</taxon>
        <taxon>Chlorobiaceae</taxon>
        <taxon>Chlorobium/Pelodictyon group</taxon>
        <taxon>Chlorobium</taxon>
    </lineage>
</organism>
<reference evidence="1" key="1">
    <citation type="submission" date="2005-08" db="EMBL/GenBank/DDBJ databases">
        <title>Complete sequence of Chlorobium chlorochromatii CaD3.</title>
        <authorList>
            <person name="Copeland A."/>
            <person name="Lucas S."/>
            <person name="Lapidus A."/>
            <person name="Barry K."/>
            <person name="Detter J.C."/>
            <person name="Glavina T."/>
            <person name="Hammon N."/>
            <person name="Israni S."/>
            <person name="Pitluck S."/>
            <person name="Bryant D."/>
            <person name="Schmutz J."/>
            <person name="Larimer F."/>
            <person name="Land M."/>
            <person name="Kyrpides N."/>
            <person name="Ivanova N."/>
            <person name="Richardson P."/>
        </authorList>
    </citation>
    <scope>NUCLEOTIDE SEQUENCE [LARGE SCALE GENOMIC DNA]</scope>
    <source>
        <strain evidence="1">CaD3</strain>
    </source>
</reference>
<dbReference type="KEGG" id="cch:Cag_0705"/>
<accession>Q3ASP9</accession>
<name>Q3ASP9_CHLCH</name>